<gene>
    <name evidence="5" type="ORF">OCTVUL_1B000408</name>
</gene>
<evidence type="ECO:0000313" key="5">
    <source>
        <dbReference type="EMBL" id="CAI9728288.1"/>
    </source>
</evidence>
<feature type="domain" description="Actin interacting protein 3-like C-terminal" evidence="4">
    <location>
        <begin position="720"/>
        <end position="889"/>
    </location>
</feature>
<feature type="region of interest" description="Disordered" evidence="3">
    <location>
        <begin position="598"/>
        <end position="624"/>
    </location>
</feature>
<proteinExistence type="predicted"/>
<organism evidence="5 6">
    <name type="scientific">Octopus vulgaris</name>
    <name type="common">Common octopus</name>
    <dbReference type="NCBI Taxonomy" id="6645"/>
    <lineage>
        <taxon>Eukaryota</taxon>
        <taxon>Metazoa</taxon>
        <taxon>Spiralia</taxon>
        <taxon>Lophotrochozoa</taxon>
        <taxon>Mollusca</taxon>
        <taxon>Cephalopoda</taxon>
        <taxon>Coleoidea</taxon>
        <taxon>Octopodiformes</taxon>
        <taxon>Octopoda</taxon>
        <taxon>Incirrata</taxon>
        <taxon>Octopodidae</taxon>
        <taxon>Octopus</taxon>
    </lineage>
</organism>
<accession>A0AA36FAZ4</accession>
<name>A0AA36FAZ4_OCTVU</name>
<dbReference type="Proteomes" id="UP001162480">
    <property type="component" value="Chromosome 9"/>
</dbReference>
<feature type="region of interest" description="Disordered" evidence="3">
    <location>
        <begin position="699"/>
        <end position="724"/>
    </location>
</feature>
<sequence>MIGLNQKKCINMAQSIGHNVHNSTAPTNDTNNNNNCHNTINLINNYIEYTNIPSEQIPPVVSASDSEGEETVLQPELIPLLENQPTRTAITTITTPINSASSTTVSVVSSNNLPLDSNTNSYNSSGSVLSVATTTNDITNSTTIVTSSSPSFTSTSTTTTSVVSDSSTGNSGLPATDKSQAKVKSPPAAKIAAVACCHSRKLSLNGNSSFQSSDDDSQTKKEIFMDLLARRYVQYAEKIKDNSKTEDFSHCAPHQRDQRRRATIVTYNSNLNQSVEYDDNGTMSDIETSSAGNIQRGQYLRSSLPIIRSSSSTFERPLGLVFLVYKDETKKASLPNEITTLDTVRALFVRSFADKLTMEFMESPRNKIYIVDPRTNIYYQLEDLRDIKDRTVLKIHECDSDQPQIIKPLPEIRGKTIVSSVQSQSNTHPVNVHIPSSCHPKNMTKSKSLPPQNSIAYQQLANENQSLRIVDRPQSTTPGMDVMRGQSGIVPRHMANLRFSPERQTTPDRASLLGTIPENSQLSRGRGTLNGYSAEVYPAATYNPGYWPTEQPYSHPRDGCKIAPPNWSLPYSAVPSIPSTLPPTLEGTPVCKLQRSQSYRANPEREPVPERIRSMTPQPPQDPETKVRMERMEAQLANLTAWVHNTVIPSRSHHTNGRTSSMRSNCSTVSDSTCTGSTASKNFVSYPSGLSDIPGAAQSGYPAAAATHSQKSTRSKYTNQPPVIGPNTRVRMILVKRKVEELKADLKNLQLLHRKNTETGQTLMAESTKKILNVLSRISFTVSLHPIRKERHDVDANYTEFVREEKRIDQELCKLEDSVEEVRTDVISKHCRVNSTDVEKMALTLSQLSKAIAEQKAHFPQLQDKMKKIMSEEMDIIIQEEKFLKDQPERLESALRRCKKLTGTLFTLKRIPDIEKHKRYDK</sequence>
<evidence type="ECO:0000259" key="4">
    <source>
        <dbReference type="Pfam" id="PF03915"/>
    </source>
</evidence>
<feature type="compositionally biased region" description="Low complexity" evidence="3">
    <location>
        <begin position="144"/>
        <end position="168"/>
    </location>
</feature>
<evidence type="ECO:0000313" key="6">
    <source>
        <dbReference type="Proteomes" id="UP001162480"/>
    </source>
</evidence>
<dbReference type="Pfam" id="PF03915">
    <property type="entry name" value="AIP3"/>
    <property type="match status" value="2"/>
</dbReference>
<dbReference type="EMBL" id="OX597822">
    <property type="protein sequence ID" value="CAI9728288.1"/>
    <property type="molecule type" value="Genomic_DNA"/>
</dbReference>
<dbReference type="PANTHER" id="PTHR22741">
    <property type="entry name" value="P140CAP/SNIP-RELATED"/>
    <property type="match status" value="1"/>
</dbReference>
<feature type="compositionally biased region" description="Polar residues" evidence="3">
    <location>
        <begin position="707"/>
        <end position="721"/>
    </location>
</feature>
<evidence type="ECO:0000256" key="2">
    <source>
        <dbReference type="SAM" id="Coils"/>
    </source>
</evidence>
<feature type="domain" description="Actin interacting protein 3-like C-terminal" evidence="4">
    <location>
        <begin position="322"/>
        <end position="437"/>
    </location>
</feature>
<keyword evidence="1 2" id="KW-0175">Coiled coil</keyword>
<dbReference type="InterPro" id="IPR051825">
    <property type="entry name" value="SRCIN1"/>
</dbReference>
<feature type="coiled-coil region" evidence="2">
    <location>
        <begin position="732"/>
        <end position="759"/>
    </location>
</feature>
<feature type="compositionally biased region" description="Polar residues" evidence="3">
    <location>
        <begin position="657"/>
        <end position="678"/>
    </location>
</feature>
<dbReference type="AlphaFoldDB" id="A0AA36FAZ4"/>
<feature type="region of interest" description="Disordered" evidence="3">
    <location>
        <begin position="144"/>
        <end position="183"/>
    </location>
</feature>
<dbReference type="GO" id="GO:0005737">
    <property type="term" value="C:cytoplasm"/>
    <property type="evidence" value="ECO:0007669"/>
    <property type="project" value="TreeGrafter"/>
</dbReference>
<reference evidence="5" key="1">
    <citation type="submission" date="2023-08" db="EMBL/GenBank/DDBJ databases">
        <authorList>
            <person name="Alioto T."/>
            <person name="Alioto T."/>
            <person name="Gomez Garrido J."/>
        </authorList>
    </citation>
    <scope>NUCLEOTIDE SEQUENCE</scope>
</reference>
<protein>
    <recommendedName>
        <fullName evidence="4">Actin interacting protein 3-like C-terminal domain-containing protein</fullName>
    </recommendedName>
</protein>
<feature type="compositionally biased region" description="Basic and acidic residues" evidence="3">
    <location>
        <begin position="602"/>
        <end position="613"/>
    </location>
</feature>
<dbReference type="PANTHER" id="PTHR22741:SF10">
    <property type="entry name" value="COILED-COIL DOMAIN-CONTAINING PROTEIN CG32809"/>
    <property type="match status" value="1"/>
</dbReference>
<evidence type="ECO:0000256" key="1">
    <source>
        <dbReference type="ARBA" id="ARBA00023054"/>
    </source>
</evidence>
<dbReference type="Gene3D" id="1.20.58.1540">
    <property type="entry name" value="Actin interacting protein 3, C-terminal domain"/>
    <property type="match status" value="1"/>
</dbReference>
<feature type="region of interest" description="Disordered" evidence="3">
    <location>
        <begin position="650"/>
        <end position="678"/>
    </location>
</feature>
<evidence type="ECO:0000256" key="3">
    <source>
        <dbReference type="SAM" id="MobiDB-lite"/>
    </source>
</evidence>
<keyword evidence="6" id="KW-1185">Reference proteome</keyword>
<dbReference type="InterPro" id="IPR022782">
    <property type="entry name" value="AIP3-like_C"/>
</dbReference>